<dbReference type="Proteomes" id="UP000593579">
    <property type="component" value="Unassembled WGS sequence"/>
</dbReference>
<sequence length="36" mass="3951">MDKTFGITVVECLLEIVAILSPMQSPLLDMGQVMKV</sequence>
<evidence type="ECO:0000313" key="1">
    <source>
        <dbReference type="EMBL" id="MBA0754939.1"/>
    </source>
</evidence>
<keyword evidence="2" id="KW-1185">Reference proteome</keyword>
<gene>
    <name evidence="1" type="ORF">Gogos_021267</name>
</gene>
<evidence type="ECO:0000313" key="2">
    <source>
        <dbReference type="Proteomes" id="UP000593579"/>
    </source>
</evidence>
<organism evidence="1 2">
    <name type="scientific">Gossypium gossypioides</name>
    <name type="common">Mexican cotton</name>
    <name type="synonym">Selera gossypioides</name>
    <dbReference type="NCBI Taxonomy" id="34282"/>
    <lineage>
        <taxon>Eukaryota</taxon>
        <taxon>Viridiplantae</taxon>
        <taxon>Streptophyta</taxon>
        <taxon>Embryophyta</taxon>
        <taxon>Tracheophyta</taxon>
        <taxon>Spermatophyta</taxon>
        <taxon>Magnoliopsida</taxon>
        <taxon>eudicotyledons</taxon>
        <taxon>Gunneridae</taxon>
        <taxon>Pentapetalae</taxon>
        <taxon>rosids</taxon>
        <taxon>malvids</taxon>
        <taxon>Malvales</taxon>
        <taxon>Malvaceae</taxon>
        <taxon>Malvoideae</taxon>
        <taxon>Gossypium</taxon>
    </lineage>
</organism>
<dbReference type="EMBL" id="JABEZY010266053">
    <property type="protein sequence ID" value="MBA0754939.1"/>
    <property type="molecule type" value="Genomic_DNA"/>
</dbReference>
<protein>
    <submittedName>
        <fullName evidence="1">Uncharacterized protein</fullName>
    </submittedName>
</protein>
<proteinExistence type="predicted"/>
<dbReference type="AlphaFoldDB" id="A0A7J9D2H6"/>
<comment type="caution">
    <text evidence="1">The sequence shown here is derived from an EMBL/GenBank/DDBJ whole genome shotgun (WGS) entry which is preliminary data.</text>
</comment>
<reference evidence="1 2" key="1">
    <citation type="journal article" date="2019" name="Genome Biol. Evol.">
        <title>Insights into the evolution of the New World diploid cottons (Gossypium, subgenus Houzingenia) based on genome sequencing.</title>
        <authorList>
            <person name="Grover C.E."/>
            <person name="Arick M.A. 2nd"/>
            <person name="Thrash A."/>
            <person name="Conover J.L."/>
            <person name="Sanders W.S."/>
            <person name="Peterson D.G."/>
            <person name="Frelichowski J.E."/>
            <person name="Scheffler J.A."/>
            <person name="Scheffler B.E."/>
            <person name="Wendel J.F."/>
        </authorList>
    </citation>
    <scope>NUCLEOTIDE SEQUENCE [LARGE SCALE GENOMIC DNA]</scope>
    <source>
        <strain evidence="1">5</strain>
        <tissue evidence="1">Leaf</tissue>
    </source>
</reference>
<accession>A0A7J9D2H6</accession>
<name>A0A7J9D2H6_GOSGO</name>